<dbReference type="PANTHER" id="PTHR47934">
    <property type="entry name" value="PENTATRICOPEPTIDE REPEAT-CONTAINING PROTEIN PET309, MITOCHONDRIAL"/>
    <property type="match status" value="1"/>
</dbReference>
<dbReference type="GO" id="GO:0005739">
    <property type="term" value="C:mitochondrion"/>
    <property type="evidence" value="ECO:0007669"/>
    <property type="project" value="TreeGrafter"/>
</dbReference>
<feature type="repeat" description="PPR" evidence="1">
    <location>
        <begin position="124"/>
        <end position="158"/>
    </location>
</feature>
<evidence type="ECO:0000313" key="4">
    <source>
        <dbReference type="Proteomes" id="UP000027456"/>
    </source>
</evidence>
<dbReference type="InterPro" id="IPR002885">
    <property type="entry name" value="PPR_rpt"/>
</dbReference>
<dbReference type="PROSITE" id="PS51375">
    <property type="entry name" value="PPR"/>
    <property type="match status" value="1"/>
</dbReference>
<dbReference type="EMBL" id="AZST01000483">
    <property type="protein sequence ID" value="KEP48620.1"/>
    <property type="molecule type" value="Genomic_DNA"/>
</dbReference>
<dbReference type="STRING" id="1423351.A0A074RTG5"/>
<dbReference type="Gene3D" id="1.25.40.10">
    <property type="entry name" value="Tetratricopeptide repeat domain"/>
    <property type="match status" value="2"/>
</dbReference>
<dbReference type="HOGENOM" id="CLU_031745_0_0_1"/>
<dbReference type="NCBIfam" id="TIGR00756">
    <property type="entry name" value="PPR"/>
    <property type="match status" value="1"/>
</dbReference>
<evidence type="ECO:0000313" key="3">
    <source>
        <dbReference type="EMBL" id="KEP48620.1"/>
    </source>
</evidence>
<reference evidence="3 4" key="1">
    <citation type="submission" date="2013-12" db="EMBL/GenBank/DDBJ databases">
        <authorList>
            <person name="Cubeta M."/>
            <person name="Pakala S."/>
            <person name="Fedorova N."/>
            <person name="Thomas E."/>
            <person name="Dean R."/>
            <person name="Jabaji S."/>
            <person name="Neate S."/>
            <person name="Toda T."/>
            <person name="Tavantzis S."/>
            <person name="Vilgalys R."/>
            <person name="Bharathan N."/>
            <person name="Pakala S."/>
            <person name="Losada L.S."/>
            <person name="Zafar N."/>
            <person name="Nierman W."/>
        </authorList>
    </citation>
    <scope>NUCLEOTIDE SEQUENCE [LARGE SCALE GENOMIC DNA]</scope>
    <source>
        <strain evidence="3 4">123E</strain>
    </source>
</reference>
<dbReference type="Proteomes" id="UP000027456">
    <property type="component" value="Unassembled WGS sequence"/>
</dbReference>
<dbReference type="PANTHER" id="PTHR47934:SF6">
    <property type="entry name" value="MITOCHONDRIAL GROUP I INTRON SPLICING FACTOR CCM1-RELATED"/>
    <property type="match status" value="1"/>
</dbReference>
<dbReference type="GO" id="GO:0003729">
    <property type="term" value="F:mRNA binding"/>
    <property type="evidence" value="ECO:0007669"/>
    <property type="project" value="TreeGrafter"/>
</dbReference>
<name>A0A074RTG5_9AGAM</name>
<dbReference type="GO" id="GO:0006396">
    <property type="term" value="P:RNA processing"/>
    <property type="evidence" value="ECO:0007669"/>
    <property type="project" value="TreeGrafter"/>
</dbReference>
<comment type="caution">
    <text evidence="3">The sequence shown here is derived from an EMBL/GenBank/DDBJ whole genome shotgun (WGS) entry which is preliminary data.</text>
</comment>
<keyword evidence="4" id="KW-1185">Reference proteome</keyword>
<gene>
    <name evidence="3" type="ORF">V565_119880</name>
</gene>
<feature type="compositionally biased region" description="Basic and acidic residues" evidence="2">
    <location>
        <begin position="74"/>
        <end position="89"/>
    </location>
</feature>
<dbReference type="OrthoDB" id="185373at2759"/>
<sequence length="605" mass="67481">MYSRASRYSLEALATSIRFSNPVVHFRSFGSTTYLKSAAVSYKISGVRKSPSAFTSATLERRARAHPKQGSADPRVEYKSPRPSKDRGPPRQVHIATKVKELCQAENFDEAVEVCTNAPVALQGAAAWNIVIHHALSEGRYNYAYTLYQQMKKRHIIPTGATYTTFMSAYAQAKPEILTSTQLERAQGLYKEWANLALSARTDNAIAAITSVHPAAAYISVLANAKLYQTIWDTFYDLNVDGPLAPNQFVFTSMFIAFAKRATIPSDTTTFKDTTSGDAPSGETVEAAPSLSDIRVKNAQDARLLWRMVLRTLERRPFPVDSHLVVAALRALQHGELSELELALKIVDEYLGLRAPDAPVPSEPIKPLELNVRLLDSALSVCNAAKRPDLTRHFLDILTTPGHPQRTIVSTGAMNLLIEAYASLGDSRQIIKTIDWMIREGALPGGLEVIPGNSSWCIALRACLVAQDWDAAKTLTKRLASTTNSKRMIDAETIYLVLKVTYALKPTNERLYERQLRQALDAVYYVVSVWPKDSNATQELYAKLNPKRVERRFVFQNALGDLVKKILNEFDGLRSIPGFDDLTYRLNQLRTNIPDKISARYKQDL</sequence>
<proteinExistence type="predicted"/>
<accession>A0A074RTG5</accession>
<feature type="region of interest" description="Disordered" evidence="2">
    <location>
        <begin position="55"/>
        <end position="91"/>
    </location>
</feature>
<protein>
    <submittedName>
        <fullName evidence="3">PPR domain protein</fullName>
    </submittedName>
</protein>
<evidence type="ECO:0000256" key="2">
    <source>
        <dbReference type="SAM" id="MobiDB-lite"/>
    </source>
</evidence>
<dbReference type="InterPro" id="IPR051114">
    <property type="entry name" value="Mito_RNA_Proc_CCM1"/>
</dbReference>
<organism evidence="3 4">
    <name type="scientific">Rhizoctonia solani 123E</name>
    <dbReference type="NCBI Taxonomy" id="1423351"/>
    <lineage>
        <taxon>Eukaryota</taxon>
        <taxon>Fungi</taxon>
        <taxon>Dikarya</taxon>
        <taxon>Basidiomycota</taxon>
        <taxon>Agaricomycotina</taxon>
        <taxon>Agaricomycetes</taxon>
        <taxon>Cantharellales</taxon>
        <taxon>Ceratobasidiaceae</taxon>
        <taxon>Rhizoctonia</taxon>
    </lineage>
</organism>
<dbReference type="InterPro" id="IPR011990">
    <property type="entry name" value="TPR-like_helical_dom_sf"/>
</dbReference>
<evidence type="ECO:0000256" key="1">
    <source>
        <dbReference type="PROSITE-ProRule" id="PRU00708"/>
    </source>
</evidence>
<dbReference type="GO" id="GO:0007005">
    <property type="term" value="P:mitochondrion organization"/>
    <property type="evidence" value="ECO:0007669"/>
    <property type="project" value="TreeGrafter"/>
</dbReference>
<dbReference type="Pfam" id="PF13041">
    <property type="entry name" value="PPR_2"/>
    <property type="match status" value="1"/>
</dbReference>
<dbReference type="AlphaFoldDB" id="A0A074RTG5"/>